<dbReference type="CDD" id="cd22906">
    <property type="entry name" value="HFD_DRAP1"/>
    <property type="match status" value="1"/>
</dbReference>
<feature type="domain" description="Transcription factor CBF/NF-Y/archaeal histone" evidence="3">
    <location>
        <begin position="20"/>
        <end position="75"/>
    </location>
</feature>
<proteinExistence type="predicted"/>
<evidence type="ECO:0000259" key="3">
    <source>
        <dbReference type="Pfam" id="PF00808"/>
    </source>
</evidence>
<dbReference type="InterPro" id="IPR050568">
    <property type="entry name" value="Transcr_DNA_Rep_Reg"/>
</dbReference>
<gene>
    <name evidence="4" type="ORF">CANARDRAFT_27014</name>
</gene>
<dbReference type="AlphaFoldDB" id="A0A1E4T498"/>
<dbReference type="GO" id="GO:0046982">
    <property type="term" value="F:protein heterodimerization activity"/>
    <property type="evidence" value="ECO:0007669"/>
    <property type="project" value="InterPro"/>
</dbReference>
<dbReference type="Pfam" id="PF00808">
    <property type="entry name" value="CBFD_NFYB_HMF"/>
    <property type="match status" value="1"/>
</dbReference>
<dbReference type="EMBL" id="KV453849">
    <property type="protein sequence ID" value="ODV86579.1"/>
    <property type="molecule type" value="Genomic_DNA"/>
</dbReference>
<dbReference type="GO" id="GO:0016251">
    <property type="term" value="F:RNA polymerase II general transcription initiation factor activity"/>
    <property type="evidence" value="ECO:0007669"/>
    <property type="project" value="TreeGrafter"/>
</dbReference>
<name>A0A1E4T498_9ASCO</name>
<accession>A0A1E4T498</accession>
<dbReference type="InterPro" id="IPR009072">
    <property type="entry name" value="Histone-fold"/>
</dbReference>
<dbReference type="PANTHER" id="PTHR10252">
    <property type="entry name" value="HISTONE-LIKE TRANSCRIPTION FACTOR CCAAT-RELATED"/>
    <property type="match status" value="1"/>
</dbReference>
<organism evidence="4 5">
    <name type="scientific">[Candida] arabinofermentans NRRL YB-2248</name>
    <dbReference type="NCBI Taxonomy" id="983967"/>
    <lineage>
        <taxon>Eukaryota</taxon>
        <taxon>Fungi</taxon>
        <taxon>Dikarya</taxon>
        <taxon>Ascomycota</taxon>
        <taxon>Saccharomycotina</taxon>
        <taxon>Pichiomycetes</taxon>
        <taxon>Pichiales</taxon>
        <taxon>Pichiaceae</taxon>
        <taxon>Ogataea</taxon>
        <taxon>Ogataea/Candida clade</taxon>
    </lineage>
</organism>
<dbReference type="Proteomes" id="UP000094801">
    <property type="component" value="Unassembled WGS sequence"/>
</dbReference>
<dbReference type="SUPFAM" id="SSF47113">
    <property type="entry name" value="Histone-fold"/>
    <property type="match status" value="1"/>
</dbReference>
<dbReference type="GO" id="GO:0001046">
    <property type="term" value="F:core promoter sequence-specific DNA binding"/>
    <property type="evidence" value="ECO:0007669"/>
    <property type="project" value="TreeGrafter"/>
</dbReference>
<keyword evidence="5" id="KW-1185">Reference proteome</keyword>
<evidence type="ECO:0000313" key="4">
    <source>
        <dbReference type="EMBL" id="ODV86579.1"/>
    </source>
</evidence>
<dbReference type="OrthoDB" id="653904at2759"/>
<dbReference type="STRING" id="983967.A0A1E4T498"/>
<evidence type="ECO:0000313" key="5">
    <source>
        <dbReference type="Proteomes" id="UP000094801"/>
    </source>
</evidence>
<sequence length="114" mass="12433">MSDPLPEDAALNSYNKIKTHFPSARIKKLMQSDEEIGKVAQATPVAVGRALELFLCSLVEKSVETATNDQTRKITTQILNNTINNNEQFDFIVGVCDKYLSKSSGGNVTNNGGQ</sequence>
<reference evidence="5" key="1">
    <citation type="submission" date="2016-04" db="EMBL/GenBank/DDBJ databases">
        <title>Comparative genomics of biotechnologically important yeasts.</title>
        <authorList>
            <consortium name="DOE Joint Genome Institute"/>
            <person name="Riley R."/>
            <person name="Haridas S."/>
            <person name="Wolfe K.H."/>
            <person name="Lopes M.R."/>
            <person name="Hittinger C.T."/>
            <person name="Goker M."/>
            <person name="Salamov A."/>
            <person name="Wisecaver J."/>
            <person name="Long T.M."/>
            <person name="Aerts A.L."/>
            <person name="Barry K."/>
            <person name="Choi C."/>
            <person name="Clum A."/>
            <person name="Coughlan A.Y."/>
            <person name="Deshpande S."/>
            <person name="Douglass A.P."/>
            <person name="Hanson S.J."/>
            <person name="Klenk H.-P."/>
            <person name="Labutti K."/>
            <person name="Lapidus A."/>
            <person name="Lindquist E."/>
            <person name="Lipzen A."/>
            <person name="Meier-Kolthoff J.P."/>
            <person name="Ohm R.A."/>
            <person name="Otillar R.P."/>
            <person name="Pangilinan J."/>
            <person name="Peng Y."/>
            <person name="Rokas A."/>
            <person name="Rosa C.A."/>
            <person name="Scheuner C."/>
            <person name="Sibirny A.A."/>
            <person name="Slot J.C."/>
            <person name="Stielow J.B."/>
            <person name="Sun H."/>
            <person name="Kurtzman C.P."/>
            <person name="Blackwell M."/>
            <person name="Grigoriev I.V."/>
            <person name="Jeffries T.W."/>
        </authorList>
    </citation>
    <scope>NUCLEOTIDE SEQUENCE [LARGE SCALE GENOMIC DNA]</scope>
    <source>
        <strain evidence="5">NRRL YB-2248</strain>
    </source>
</reference>
<comment type="subcellular location">
    <subcellularLocation>
        <location evidence="1">Nucleus</location>
    </subcellularLocation>
</comment>
<dbReference type="GO" id="GO:0017054">
    <property type="term" value="C:negative cofactor 2 complex"/>
    <property type="evidence" value="ECO:0007669"/>
    <property type="project" value="TreeGrafter"/>
</dbReference>
<evidence type="ECO:0000256" key="1">
    <source>
        <dbReference type="ARBA" id="ARBA00004123"/>
    </source>
</evidence>
<keyword evidence="2" id="KW-0539">Nucleus</keyword>
<dbReference type="InterPro" id="IPR003958">
    <property type="entry name" value="CBFA_NFYB_domain"/>
</dbReference>
<dbReference type="Gene3D" id="1.10.20.10">
    <property type="entry name" value="Histone, subunit A"/>
    <property type="match status" value="1"/>
</dbReference>
<protein>
    <recommendedName>
        <fullName evidence="3">Transcription factor CBF/NF-Y/archaeal histone domain-containing protein</fullName>
    </recommendedName>
</protein>
<evidence type="ECO:0000256" key="2">
    <source>
        <dbReference type="ARBA" id="ARBA00023242"/>
    </source>
</evidence>
<dbReference type="PANTHER" id="PTHR10252:SF5">
    <property type="entry name" value="DR1-ASSOCIATED COREPRESSOR"/>
    <property type="match status" value="1"/>
</dbReference>